<gene>
    <name evidence="2" type="ORF">GCM10009765_51990</name>
</gene>
<dbReference type="Gene3D" id="3.40.50.150">
    <property type="entry name" value="Vaccinia Virus protein VP39"/>
    <property type="match status" value="1"/>
</dbReference>
<dbReference type="SUPFAM" id="SSF53335">
    <property type="entry name" value="S-adenosyl-L-methionine-dependent methyltransferases"/>
    <property type="match status" value="1"/>
</dbReference>
<dbReference type="PANTHER" id="PTHR14911:SF13">
    <property type="entry name" value="TRNA (GUANINE(6)-N2)-METHYLTRANSFERASE THUMP3"/>
    <property type="match status" value="1"/>
</dbReference>
<dbReference type="Proteomes" id="UP001500618">
    <property type="component" value="Unassembled WGS sequence"/>
</dbReference>
<dbReference type="InterPro" id="IPR000241">
    <property type="entry name" value="RlmKL-like_Mtase"/>
</dbReference>
<proteinExistence type="predicted"/>
<dbReference type="Gene3D" id="3.30.2130.30">
    <property type="match status" value="1"/>
</dbReference>
<dbReference type="PANTHER" id="PTHR14911">
    <property type="entry name" value="THUMP DOMAIN-CONTAINING"/>
    <property type="match status" value="1"/>
</dbReference>
<evidence type="ECO:0000313" key="3">
    <source>
        <dbReference type="Proteomes" id="UP001500618"/>
    </source>
</evidence>
<accession>A0ABN2I0J7</accession>
<organism evidence="2 3">
    <name type="scientific">Fodinicola feengrottensis</name>
    <dbReference type="NCBI Taxonomy" id="435914"/>
    <lineage>
        <taxon>Bacteria</taxon>
        <taxon>Bacillati</taxon>
        <taxon>Actinomycetota</taxon>
        <taxon>Actinomycetes</taxon>
        <taxon>Mycobacteriales</taxon>
        <taxon>Fodinicola</taxon>
    </lineage>
</organism>
<dbReference type="InterPro" id="IPR029063">
    <property type="entry name" value="SAM-dependent_MTases_sf"/>
</dbReference>
<reference evidence="2 3" key="1">
    <citation type="journal article" date="2019" name="Int. J. Syst. Evol. Microbiol.">
        <title>The Global Catalogue of Microorganisms (GCM) 10K type strain sequencing project: providing services to taxonomists for standard genome sequencing and annotation.</title>
        <authorList>
            <consortium name="The Broad Institute Genomics Platform"/>
            <consortium name="The Broad Institute Genome Sequencing Center for Infectious Disease"/>
            <person name="Wu L."/>
            <person name="Ma J."/>
        </authorList>
    </citation>
    <scope>NUCLEOTIDE SEQUENCE [LARGE SCALE GENOMIC DNA]</scope>
    <source>
        <strain evidence="2 3">JCM 14718</strain>
    </source>
</reference>
<evidence type="ECO:0000259" key="1">
    <source>
        <dbReference type="Pfam" id="PF01170"/>
    </source>
</evidence>
<comment type="caution">
    <text evidence="2">The sequence shown here is derived from an EMBL/GenBank/DDBJ whole genome shotgun (WGS) entry which is preliminary data.</text>
</comment>
<dbReference type="EMBL" id="BAAANY010000020">
    <property type="protein sequence ID" value="GAA1696346.1"/>
    <property type="molecule type" value="Genomic_DNA"/>
</dbReference>
<dbReference type="CDD" id="cd02440">
    <property type="entry name" value="AdoMet_MTases"/>
    <property type="match status" value="1"/>
</dbReference>
<evidence type="ECO:0000313" key="2">
    <source>
        <dbReference type="EMBL" id="GAA1696346.1"/>
    </source>
</evidence>
<dbReference type="Pfam" id="PF01170">
    <property type="entry name" value="UPF0020"/>
    <property type="match status" value="1"/>
</dbReference>
<sequence>MVRLLARTVRGLESLASAEIHQEGIGRTESVRHREVVFRPSGTDPLLLRTVDDVMVLAAEVTGIGKSTVDLRRFSAMAVDVAAVLAVRKRFGGIDVTSDVDVSASVVGLRRFGRYDVEDAVGARLADLLGCRYHSRRGGRRPPAGSVTWRVSLEGQVARVAVRIADRPLHRRSYKIGSVPGTLHPPVAAAMARLADIQERHLVLDPCCGAGTTLLEATGRRLGFDLQPSVVRVAVGNAGGAVSLGVADAAALPIAGGSVDRVLVNPPWGVAVPVTIGPEPLWREIRRVLRPDGRAVALLPDLTAGPRTGFLLRRQIDLRLHGRLAVLAVFDGGTAV</sequence>
<keyword evidence="3" id="KW-1185">Reference proteome</keyword>
<protein>
    <recommendedName>
        <fullName evidence="1">Ribosomal RNA large subunit methyltransferase K/L-like methyltransferase domain-containing protein</fullName>
    </recommendedName>
</protein>
<name>A0ABN2I0J7_9ACTN</name>
<feature type="domain" description="Ribosomal RNA large subunit methyltransferase K/L-like methyltransferase" evidence="1">
    <location>
        <begin position="172"/>
        <end position="299"/>
    </location>
</feature>